<dbReference type="InterPro" id="IPR036624">
    <property type="entry name" value="Hcp1-lik_sf"/>
</dbReference>
<dbReference type="PANTHER" id="PTHR34319:SF6">
    <property type="entry name" value="MAJOR EXPORTED PROTEIN"/>
    <property type="match status" value="1"/>
</dbReference>
<dbReference type="EMBL" id="LXEO01000049">
    <property type="protein sequence ID" value="OAT15824.1"/>
    <property type="molecule type" value="Genomic_DNA"/>
</dbReference>
<dbReference type="InterPro" id="IPR052947">
    <property type="entry name" value="T6SS_Hcp1_domain"/>
</dbReference>
<evidence type="ECO:0000313" key="1">
    <source>
        <dbReference type="EMBL" id="OAT15824.1"/>
    </source>
</evidence>
<dbReference type="SUPFAM" id="SSF141452">
    <property type="entry name" value="Hcp1-like"/>
    <property type="match status" value="1"/>
</dbReference>
<keyword evidence="2" id="KW-1185">Reference proteome</keyword>
<organism evidence="1 2">
    <name type="scientific">Buttiauxella noackiae ATCC 51607</name>
    <dbReference type="NCBI Taxonomy" id="1354255"/>
    <lineage>
        <taxon>Bacteria</taxon>
        <taxon>Pseudomonadati</taxon>
        <taxon>Pseudomonadota</taxon>
        <taxon>Gammaproteobacteria</taxon>
        <taxon>Enterobacterales</taxon>
        <taxon>Enterobacteriaceae</taxon>
        <taxon>Buttiauxella</taxon>
    </lineage>
</organism>
<dbReference type="Gene3D" id="2.30.110.20">
    <property type="entry name" value="Hcp1-like"/>
    <property type="match status" value="1"/>
</dbReference>
<accession>A0A1B7HJJ9</accession>
<gene>
    <name evidence="1" type="ORF">M979_3272</name>
</gene>
<sequence length="159" mass="17953">MSNPAYLWLTDENGSPMVGGSLVVGRLGAIEMKSLTHNVNIPTDHNTGRLTGTRIHAPIQFQKEFDRVTPLLYRALTKGDILKSGTIKMYNINEAGMEREYFNIILENVKITSITPDLYPGASTGTHLETVLVHYEKITWKYCDGNIIYTDQWNSRATY</sequence>
<dbReference type="RefSeq" id="WP_064555644.1">
    <property type="nucleotide sequence ID" value="NZ_LXEO01000049.1"/>
</dbReference>
<dbReference type="AlphaFoldDB" id="A0A1B7HJJ9"/>
<comment type="caution">
    <text evidence="1">The sequence shown here is derived from an EMBL/GenBank/DDBJ whole genome shotgun (WGS) entry which is preliminary data.</text>
</comment>
<dbReference type="Pfam" id="PF05638">
    <property type="entry name" value="T6SS_HCP"/>
    <property type="match status" value="1"/>
</dbReference>
<evidence type="ECO:0000313" key="2">
    <source>
        <dbReference type="Proteomes" id="UP000078286"/>
    </source>
</evidence>
<dbReference type="Proteomes" id="UP000078286">
    <property type="component" value="Unassembled WGS sequence"/>
</dbReference>
<dbReference type="NCBIfam" id="TIGR03344">
    <property type="entry name" value="VI_effect_Hcp1"/>
    <property type="match status" value="1"/>
</dbReference>
<name>A0A1B7HJJ9_9ENTR</name>
<proteinExistence type="predicted"/>
<dbReference type="PANTHER" id="PTHR34319">
    <property type="entry name" value="MAJOR EXPORTED PROTEIN"/>
    <property type="match status" value="1"/>
</dbReference>
<protein>
    <submittedName>
        <fullName evidence="1">Putative cytoplasmic protein</fullName>
    </submittedName>
</protein>
<dbReference type="PATRIC" id="fig|1354255.3.peg.3367"/>
<dbReference type="InterPro" id="IPR008514">
    <property type="entry name" value="T6SS_Hcp"/>
</dbReference>
<reference evidence="1 2" key="1">
    <citation type="submission" date="2016-04" db="EMBL/GenBank/DDBJ databases">
        <title>ATOL: Assembling a taxonomically balanced genome-scale reconstruction of the evolutionary history of the Enterobacteriaceae.</title>
        <authorList>
            <person name="Plunkett G.III."/>
            <person name="Neeno-Eckwall E.C."/>
            <person name="Glasner J.D."/>
            <person name="Perna N.T."/>
        </authorList>
    </citation>
    <scope>NUCLEOTIDE SEQUENCE [LARGE SCALE GENOMIC DNA]</scope>
    <source>
        <strain evidence="1 2">ATCC 51607</strain>
    </source>
</reference>